<comment type="caution">
    <text evidence="3">The sequence shown here is derived from an EMBL/GenBank/DDBJ whole genome shotgun (WGS) entry which is preliminary data.</text>
</comment>
<name>A0A8J5N4E8_HOMAM</name>
<organism evidence="3 4">
    <name type="scientific">Homarus americanus</name>
    <name type="common">American lobster</name>
    <dbReference type="NCBI Taxonomy" id="6706"/>
    <lineage>
        <taxon>Eukaryota</taxon>
        <taxon>Metazoa</taxon>
        <taxon>Ecdysozoa</taxon>
        <taxon>Arthropoda</taxon>
        <taxon>Crustacea</taxon>
        <taxon>Multicrustacea</taxon>
        <taxon>Malacostraca</taxon>
        <taxon>Eumalacostraca</taxon>
        <taxon>Eucarida</taxon>
        <taxon>Decapoda</taxon>
        <taxon>Pleocyemata</taxon>
        <taxon>Astacidea</taxon>
        <taxon>Nephropoidea</taxon>
        <taxon>Nephropidae</taxon>
        <taxon>Homarus</taxon>
    </lineage>
</organism>
<dbReference type="EMBL" id="JAHLQT010010484">
    <property type="protein sequence ID" value="KAG7172804.1"/>
    <property type="molecule type" value="Genomic_DNA"/>
</dbReference>
<feature type="region of interest" description="Disordered" evidence="1">
    <location>
        <begin position="796"/>
        <end position="821"/>
    </location>
</feature>
<feature type="transmembrane region" description="Helical" evidence="2">
    <location>
        <begin position="190"/>
        <end position="211"/>
    </location>
</feature>
<feature type="transmembrane region" description="Helical" evidence="2">
    <location>
        <begin position="231"/>
        <end position="254"/>
    </location>
</feature>
<protein>
    <submittedName>
        <fullName evidence="3">Uncharacterized protein</fullName>
    </submittedName>
</protein>
<feature type="transmembrane region" description="Helical" evidence="2">
    <location>
        <begin position="306"/>
        <end position="326"/>
    </location>
</feature>
<sequence>MVDKALTWDLNPCSLLEAPGDHTSSPDDGEAGAGSVCVCRCRGQGLFALLLVRPTPPEVLQKLIPMRGWEGRPAVAGSCLVSASATVVCLLLLLPRASLTTIQLRMLKCLALSGVNVTFATLAVWSTSQCTPQHIPPSLAGVTGGQEVQAGVRVVGSSCLVLCVGVGVSQQMVLHQHLAVTTHSKPISPIHNTTLAVVVLSCVVGVMVWTLQRFHHHSHLGTSWLPLEDAWGITTAVLGSLVAVFFLWAVLAGYNIRQLTFIKRASPNHKSVTLVSGRIRHLTLVVAGEWTLIVTSLFQHHFVGQYVFCLTTLTQSILITVVYTYGGGDVTSIQCCCRLTHFCSQPPPQEHKERGMEGDKGKGCMDGLMACRMTRAHTYESIPGEECGHLRDDNSEFRARGGSLWSQTTTTVVLPETGELLHSPLDSAGPSIHHLQEPRTHLPLFARGSNLGITGAMRPGNFFFRGTRLECGAGMTCPQPNILSASSLVYEDMDARMSRRKKNFSFRVHQPVIHEMPLDLRQDSQSITHTHHSHLDDTHTCKYLDMSVSKGKQCSKGTNFKTTKGKNDIEVERSYVNVGDDHPRSIILATSQVHPEPNKTVPPYVNMGITSFYNNGKDQCSSSPHHRYLSMEVRGMKHAIQSHSLRKCNGDSTLQKTGVETTDYTRMVSGDGDDVSEEQMTNMKHSETIATATNAKQLTPVKSEPIDSIVSSESFSNDAEQLQKDDTHSEGSALSAYRITPEGSVELSAEAPSPPGKKEVMSVCDQLNVSTSASAVFLRGDHADNKGSLPSVCATGGGSAGGLVTRETTQLPPDVPAAVTE</sequence>
<feature type="transmembrane region" description="Helical" evidence="2">
    <location>
        <begin position="106"/>
        <end position="128"/>
    </location>
</feature>
<evidence type="ECO:0000256" key="2">
    <source>
        <dbReference type="SAM" id="Phobius"/>
    </source>
</evidence>
<feature type="transmembrane region" description="Helical" evidence="2">
    <location>
        <begin position="74"/>
        <end position="94"/>
    </location>
</feature>
<keyword evidence="2" id="KW-0812">Transmembrane</keyword>
<keyword evidence="4" id="KW-1185">Reference proteome</keyword>
<proteinExistence type="predicted"/>
<accession>A0A8J5N4E8</accession>
<evidence type="ECO:0000313" key="4">
    <source>
        <dbReference type="Proteomes" id="UP000747542"/>
    </source>
</evidence>
<feature type="transmembrane region" description="Helical" evidence="2">
    <location>
        <begin position="148"/>
        <end position="169"/>
    </location>
</feature>
<keyword evidence="2" id="KW-0472">Membrane</keyword>
<keyword evidence="2" id="KW-1133">Transmembrane helix</keyword>
<dbReference type="AlphaFoldDB" id="A0A8J5N4E8"/>
<dbReference type="Proteomes" id="UP000747542">
    <property type="component" value="Unassembled WGS sequence"/>
</dbReference>
<evidence type="ECO:0000256" key="1">
    <source>
        <dbReference type="SAM" id="MobiDB-lite"/>
    </source>
</evidence>
<feature type="region of interest" description="Disordered" evidence="1">
    <location>
        <begin position="713"/>
        <end position="732"/>
    </location>
</feature>
<reference evidence="3" key="1">
    <citation type="journal article" date="2021" name="Sci. Adv.">
        <title>The American lobster genome reveals insights on longevity, neural, and immune adaptations.</title>
        <authorList>
            <person name="Polinski J.M."/>
            <person name="Zimin A.V."/>
            <person name="Clark K.F."/>
            <person name="Kohn A.B."/>
            <person name="Sadowski N."/>
            <person name="Timp W."/>
            <person name="Ptitsyn A."/>
            <person name="Khanna P."/>
            <person name="Romanova D.Y."/>
            <person name="Williams P."/>
            <person name="Greenwood S.J."/>
            <person name="Moroz L.L."/>
            <person name="Walt D.R."/>
            <person name="Bodnar A.G."/>
        </authorList>
    </citation>
    <scope>NUCLEOTIDE SEQUENCE</scope>
    <source>
        <strain evidence="3">GMGI-L3</strain>
    </source>
</reference>
<evidence type="ECO:0000313" key="3">
    <source>
        <dbReference type="EMBL" id="KAG7172804.1"/>
    </source>
</evidence>
<gene>
    <name evidence="3" type="ORF">Hamer_G007050</name>
</gene>